<feature type="binding site" evidence="5">
    <location>
        <position position="393"/>
    </location>
    <ligand>
        <name>pyridoxal 5'-phosphate</name>
        <dbReference type="ChEBI" id="CHEBI:597326"/>
    </ligand>
</feature>
<dbReference type="EMBL" id="CP146612">
    <property type="protein sequence ID" value="WWX25239.1"/>
    <property type="molecule type" value="Genomic_DNA"/>
</dbReference>
<evidence type="ECO:0000256" key="6">
    <source>
        <dbReference type="NCBIfam" id="TIGR01048"/>
    </source>
</evidence>
<dbReference type="PRINTS" id="PR01179">
    <property type="entry name" value="ODADCRBXLASE"/>
</dbReference>
<organism evidence="9 10">
    <name type="scientific">Candidatus Dehalogenimonas loeffleri</name>
    <dbReference type="NCBI Taxonomy" id="3127115"/>
    <lineage>
        <taxon>Bacteria</taxon>
        <taxon>Bacillati</taxon>
        <taxon>Chloroflexota</taxon>
        <taxon>Dehalococcoidia</taxon>
        <taxon>Dehalococcoidales</taxon>
        <taxon>Dehalococcoidaceae</taxon>
        <taxon>Dehalogenimonas</taxon>
    </lineage>
</organism>
<comment type="catalytic activity">
    <reaction evidence="5 7">
        <text>meso-2,6-diaminopimelate + H(+) = L-lysine + CO2</text>
        <dbReference type="Rhea" id="RHEA:15101"/>
        <dbReference type="ChEBI" id="CHEBI:15378"/>
        <dbReference type="ChEBI" id="CHEBI:16526"/>
        <dbReference type="ChEBI" id="CHEBI:32551"/>
        <dbReference type="ChEBI" id="CHEBI:57791"/>
        <dbReference type="EC" id="4.1.1.20"/>
    </reaction>
</comment>
<feature type="binding site" evidence="5">
    <location>
        <position position="365"/>
    </location>
    <ligand>
        <name>substrate</name>
    </ligand>
</feature>
<keyword evidence="2 5" id="KW-0210">Decarboxylase</keyword>
<dbReference type="InterPro" id="IPR022644">
    <property type="entry name" value="De-COase2_N"/>
</dbReference>
<dbReference type="PANTHER" id="PTHR43727:SF2">
    <property type="entry name" value="GROUP IV DECARBOXYLASE"/>
    <property type="match status" value="1"/>
</dbReference>
<dbReference type="Gene3D" id="3.20.20.10">
    <property type="entry name" value="Alanine racemase"/>
    <property type="match status" value="1"/>
</dbReference>
<evidence type="ECO:0000256" key="2">
    <source>
        <dbReference type="ARBA" id="ARBA00022793"/>
    </source>
</evidence>
<protein>
    <recommendedName>
        <fullName evidence="5 6">Diaminopimelate decarboxylase</fullName>
        <shortName evidence="5">DAP decarboxylase</shortName>
        <shortName evidence="5">DAPDC</shortName>
        <ecNumber evidence="5 6">4.1.1.20</ecNumber>
    </recommendedName>
</protein>
<gene>
    <name evidence="5 9" type="primary">lysA</name>
    <name evidence="9" type="ORF">V8247_08270</name>
</gene>
<dbReference type="SUPFAM" id="SSF51419">
    <property type="entry name" value="PLP-binding barrel"/>
    <property type="match status" value="1"/>
</dbReference>
<feature type="binding site" evidence="5">
    <location>
        <position position="296"/>
    </location>
    <ligand>
        <name>substrate</name>
    </ligand>
</feature>
<feature type="binding site" evidence="5">
    <location>
        <position position="333"/>
    </location>
    <ligand>
        <name>substrate</name>
    </ligand>
</feature>
<dbReference type="HAMAP" id="MF_02120">
    <property type="entry name" value="LysA"/>
    <property type="match status" value="1"/>
</dbReference>
<comment type="subunit">
    <text evidence="5">Homodimer.</text>
</comment>
<feature type="binding site" evidence="5">
    <location>
        <position position="251"/>
    </location>
    <ligand>
        <name>pyridoxal 5'-phosphate</name>
        <dbReference type="ChEBI" id="CHEBI:597326"/>
    </ligand>
</feature>
<dbReference type="SUPFAM" id="SSF50621">
    <property type="entry name" value="Alanine racemase C-terminal domain-like"/>
    <property type="match status" value="1"/>
</dbReference>
<evidence type="ECO:0000256" key="3">
    <source>
        <dbReference type="ARBA" id="ARBA00022898"/>
    </source>
</evidence>
<dbReference type="PANTHER" id="PTHR43727">
    <property type="entry name" value="DIAMINOPIMELATE DECARBOXYLASE"/>
    <property type="match status" value="1"/>
</dbReference>
<dbReference type="CDD" id="cd06828">
    <property type="entry name" value="PLPDE_III_DapDC"/>
    <property type="match status" value="1"/>
</dbReference>
<dbReference type="Pfam" id="PF02784">
    <property type="entry name" value="Orn_Arg_deC_N"/>
    <property type="match status" value="1"/>
</dbReference>
<evidence type="ECO:0000256" key="5">
    <source>
        <dbReference type="HAMAP-Rule" id="MF_02120"/>
    </source>
</evidence>
<dbReference type="InterPro" id="IPR009006">
    <property type="entry name" value="Ala_racemase/Decarboxylase_C"/>
</dbReference>
<dbReference type="EC" id="4.1.1.20" evidence="5 6"/>
<dbReference type="RefSeq" id="WP_338737379.1">
    <property type="nucleotide sequence ID" value="NZ_CP146612.1"/>
</dbReference>
<dbReference type="PRINTS" id="PR01181">
    <property type="entry name" value="DAPDCRBXLASE"/>
</dbReference>
<proteinExistence type="inferred from homology"/>
<keyword evidence="5 7" id="KW-0457">Lysine biosynthesis</keyword>
<comment type="similarity">
    <text evidence="5">Belongs to the Orn/Lys/Arg decarboxylase class-II family. LysA subfamily.</text>
</comment>
<accession>A0ABZ2J2U3</accession>
<evidence type="ECO:0000256" key="7">
    <source>
        <dbReference type="RuleBase" id="RU003738"/>
    </source>
</evidence>
<reference evidence="9 10" key="1">
    <citation type="submission" date="2024-03" db="EMBL/GenBank/DDBJ databases">
        <title>A Dehalogenimonas Isolated from Estuarine Sediments Dihaloeliminates Chlorinated Alkanes.</title>
        <authorList>
            <person name="Yang Y."/>
            <person name="Wang H."/>
        </authorList>
    </citation>
    <scope>NUCLEOTIDE SEQUENCE [LARGE SCALE GENOMIC DNA]</scope>
    <source>
        <strain evidence="9 10">W</strain>
    </source>
</reference>
<keyword evidence="10" id="KW-1185">Reference proteome</keyword>
<dbReference type="InterPro" id="IPR022653">
    <property type="entry name" value="De-COase2_pyr-phos_BS"/>
</dbReference>
<dbReference type="PROSITE" id="PS00878">
    <property type="entry name" value="ODR_DC_2_1"/>
    <property type="match status" value="1"/>
</dbReference>
<dbReference type="Proteomes" id="UP001375370">
    <property type="component" value="Chromosome"/>
</dbReference>
<keyword evidence="5" id="KW-0028">Amino-acid biosynthesis</keyword>
<dbReference type="InterPro" id="IPR000183">
    <property type="entry name" value="Orn/DAP/Arg_de-COase"/>
</dbReference>
<comment type="function">
    <text evidence="5">Specifically catalyzes the decarboxylation of meso-diaminopimelate (meso-DAP) to L-lysine.</text>
</comment>
<evidence type="ECO:0000313" key="9">
    <source>
        <dbReference type="EMBL" id="WWX25239.1"/>
    </source>
</evidence>
<dbReference type="Gene3D" id="2.40.37.10">
    <property type="entry name" value="Lyase, Ornithine Decarboxylase, Chain A, domain 1"/>
    <property type="match status" value="1"/>
</dbReference>
<evidence type="ECO:0000256" key="4">
    <source>
        <dbReference type="ARBA" id="ARBA00023239"/>
    </source>
</evidence>
<feature type="binding site" evidence="5">
    <location>
        <begin position="293"/>
        <end position="296"/>
    </location>
    <ligand>
        <name>pyridoxal 5'-phosphate</name>
        <dbReference type="ChEBI" id="CHEBI:597326"/>
    </ligand>
</feature>
<feature type="binding site" evidence="5">
    <location>
        <position position="393"/>
    </location>
    <ligand>
        <name>substrate</name>
    </ligand>
</feature>
<dbReference type="NCBIfam" id="TIGR01048">
    <property type="entry name" value="lysA"/>
    <property type="match status" value="1"/>
</dbReference>
<dbReference type="GO" id="GO:0008836">
    <property type="term" value="F:diaminopimelate decarboxylase activity"/>
    <property type="evidence" value="ECO:0007669"/>
    <property type="project" value="UniProtKB-EC"/>
</dbReference>
<name>A0ABZ2J2U3_9CHLR</name>
<dbReference type="InterPro" id="IPR029066">
    <property type="entry name" value="PLP-binding_barrel"/>
</dbReference>
<feature type="domain" description="Orn/DAP/Arg decarboxylase 2 N-terminal" evidence="8">
    <location>
        <begin position="44"/>
        <end position="299"/>
    </location>
</feature>
<evidence type="ECO:0000259" key="8">
    <source>
        <dbReference type="Pfam" id="PF02784"/>
    </source>
</evidence>
<comment type="cofactor">
    <cofactor evidence="1 5 7">
        <name>pyridoxal 5'-phosphate</name>
        <dbReference type="ChEBI" id="CHEBI:597326"/>
    </cofactor>
</comment>
<evidence type="ECO:0000256" key="1">
    <source>
        <dbReference type="ARBA" id="ARBA00001933"/>
    </source>
</evidence>
<sequence>MKQPSKIFPISSSISDEGHLTISGYDTVTLAAEYGTPLYVFSEEDIRGRCREFATEFHRNGHHTRIVFAGKALLNIAILKIIAEAGLGLDTVSGGELEIASAAEFPMEKVYLHGNNKSDSELELALEKGVGRIVIDNPGEMFRLNRLAEDRGAKPKILFRIRPGIDPHTHAKISTGNIDSKFGFSLNEAMVSVPQAMALKNVEIVGFHYHIGSQIFEIQPFLDAMTTTLEFISEMQKVHGFVTQELDAGGGFAVQYLSDQKPPDIGVYAEAILGHFDNECGRLKIVPPGLTIEPGRGLIARAAVALYTVGVIKEIPEIRNYVCVDGGMADNIRPSLYGAAYEPYLANRMNETPDKVYTVAGRYCESGDILATDIELPAVKSGDVIVVPVCGAYCLPMASNYNGSLKPAVVMVHKGQARLIRRREVMADLLRCDIN</sequence>
<evidence type="ECO:0000313" key="10">
    <source>
        <dbReference type="Proteomes" id="UP001375370"/>
    </source>
</evidence>
<keyword evidence="3 5" id="KW-0663">Pyridoxal phosphate</keyword>
<dbReference type="InterPro" id="IPR002986">
    <property type="entry name" value="DAP_deCOOHase_LysA"/>
</dbReference>
<feature type="binding site" evidence="5">
    <location>
        <position position="337"/>
    </location>
    <ligand>
        <name>substrate</name>
    </ligand>
</feature>
<feature type="modified residue" description="N6-(pyridoxal phosphate)lysine" evidence="5">
    <location>
        <position position="71"/>
    </location>
</feature>
<comment type="pathway">
    <text evidence="5 7">Amino-acid biosynthesis; L-lysine biosynthesis via DAP pathway; L-lysine from DL-2,6-diaminopimelate: step 1/1.</text>
</comment>
<keyword evidence="4 5" id="KW-0456">Lyase</keyword>